<dbReference type="RefSeq" id="WP_263593017.1">
    <property type="nucleotide sequence ID" value="NZ_CP107020.1"/>
</dbReference>
<dbReference type="Pfam" id="PF13250">
    <property type="entry name" value="SNIPE"/>
    <property type="match status" value="1"/>
</dbReference>
<dbReference type="Proteomes" id="UP001164305">
    <property type="component" value="Chromosome"/>
</dbReference>
<dbReference type="SMART" id="SM00974">
    <property type="entry name" value="T5orf172"/>
    <property type="match status" value="1"/>
</dbReference>
<organism evidence="3 4">
    <name type="scientific">Brachybacterium huguangmaarense</name>
    <dbReference type="NCBI Taxonomy" id="1652028"/>
    <lineage>
        <taxon>Bacteria</taxon>
        <taxon>Bacillati</taxon>
        <taxon>Actinomycetota</taxon>
        <taxon>Actinomycetes</taxon>
        <taxon>Micrococcales</taxon>
        <taxon>Dermabacteraceae</taxon>
        <taxon>Brachybacterium</taxon>
    </lineage>
</organism>
<keyword evidence="4" id="KW-1185">Reference proteome</keyword>
<evidence type="ECO:0000313" key="4">
    <source>
        <dbReference type="Proteomes" id="UP001164305"/>
    </source>
</evidence>
<evidence type="ECO:0000256" key="1">
    <source>
        <dbReference type="SAM" id="Coils"/>
    </source>
</evidence>
<feature type="coiled-coil region" evidence="1">
    <location>
        <begin position="40"/>
        <end position="67"/>
    </location>
</feature>
<sequence length="484" mass="53722">MMAEQPINSGPKLGIFERLSKGQKLIDQQHAELLNRQAEAHRLNMLIDELRGEVQELRSRNEAGSAAWRELRSFVDSHGGDEILANETALKKSEDDLAIARNAAIVTIQSLAEKRSEISSELAHLQRDLRVEEIGGLRDEHPAGDSVVLQGELRSLKASISEAVKGGQAVKSVDAISIEGRTVTQRRKIAKDIRSLMLRSFNAEADAVISAATARNEDASTEKLYRVADQLQRLAGAVDGKVAEDYIGLKVRELRLAVAHEKAKALERELEKERRAELREQAKAERELEAERGRLAKEMSHYENVRGALEAKGDVEAVARMDEKIAEIQHGIEDVEQRAANIRAGYVYVISNLGAFGPDVVKIGLTRRLDPMDRVRELGDASVPFGFDVHALFFSDDAVAVEAELHRRFAAARVNRVNLRREFFRATPAQVREQLRDITGALIEFRENPDAAQFFESQRLASVGTTSAARLDYEPVGDGLGDDE</sequence>
<reference evidence="3" key="1">
    <citation type="submission" date="2022-10" db="EMBL/GenBank/DDBJ databases">
        <title>Whole-Genome Sequencing of Brachybacterium huguangmaarense BRM-3, Isolated from Betula schmidtii.</title>
        <authorList>
            <person name="Haam D."/>
        </authorList>
    </citation>
    <scope>NUCLEOTIDE SEQUENCE</scope>
    <source>
        <strain evidence="3">BRM-3</strain>
    </source>
</reference>
<feature type="coiled-coil region" evidence="1">
    <location>
        <begin position="249"/>
        <end position="338"/>
    </location>
</feature>
<keyword evidence="1" id="KW-0175">Coiled coil</keyword>
<proteinExistence type="predicted"/>
<accession>A0ABY6FY03</accession>
<dbReference type="Pfam" id="PF13455">
    <property type="entry name" value="MUG113"/>
    <property type="match status" value="1"/>
</dbReference>
<evidence type="ECO:0000259" key="2">
    <source>
        <dbReference type="SMART" id="SM00974"/>
    </source>
</evidence>
<name>A0ABY6FY03_9MICO</name>
<protein>
    <submittedName>
        <fullName evidence="3">DUF4041 domain-containing protein</fullName>
    </submittedName>
</protein>
<gene>
    <name evidence="3" type="ORF">BRM3_09105</name>
</gene>
<dbReference type="InterPro" id="IPR025280">
    <property type="entry name" value="SNIPE"/>
</dbReference>
<evidence type="ECO:0000313" key="3">
    <source>
        <dbReference type="EMBL" id="UYG15803.1"/>
    </source>
</evidence>
<dbReference type="EMBL" id="CP107020">
    <property type="protein sequence ID" value="UYG15803.1"/>
    <property type="molecule type" value="Genomic_DNA"/>
</dbReference>
<feature type="domain" description="Bacteriophage T5 Orf172 DNA-binding" evidence="2">
    <location>
        <begin position="355"/>
        <end position="438"/>
    </location>
</feature>
<dbReference type="InterPro" id="IPR018306">
    <property type="entry name" value="Phage_T5_Orf172_DNA-bd"/>
</dbReference>